<dbReference type="SUPFAM" id="SSF55120">
    <property type="entry name" value="Pseudouridine synthase"/>
    <property type="match status" value="1"/>
</dbReference>
<protein>
    <recommendedName>
        <fullName evidence="5">tRNA pseudouridine synthase B</fullName>
        <ecNumber evidence="5">5.4.99.25</ecNumber>
    </recommendedName>
    <alternativeName>
        <fullName evidence="5">tRNA pseudouridine(55) synthase</fullName>
        <shortName evidence="5">Psi55 synthase</shortName>
    </alternativeName>
    <alternativeName>
        <fullName evidence="5">tRNA pseudouridylate synthase</fullName>
    </alternativeName>
    <alternativeName>
        <fullName evidence="5">tRNA-uridine isomerase</fullName>
    </alternativeName>
</protein>
<keyword evidence="4 5" id="KW-0413">Isomerase</keyword>
<dbReference type="Proteomes" id="UP001209713">
    <property type="component" value="Unassembled WGS sequence"/>
</dbReference>
<reference evidence="9 10" key="1">
    <citation type="submission" date="2022-10" db="EMBL/GenBank/DDBJ databases">
        <title>Marinomonas transparenta sp. nov. and Marinomonas sargassi sp. nov., isolated from marine alga (Sargassum natans (L.) Gaillon).</title>
        <authorList>
            <person name="Wang Y."/>
        </authorList>
    </citation>
    <scope>NUCLEOTIDE SEQUENCE [LARGE SCALE GENOMIC DNA]</scope>
    <source>
        <strain evidence="9 10">C2222</strain>
    </source>
</reference>
<keyword evidence="3 5" id="KW-0819">tRNA processing</keyword>
<evidence type="ECO:0000259" key="8">
    <source>
        <dbReference type="Pfam" id="PF16198"/>
    </source>
</evidence>
<dbReference type="Pfam" id="PF16198">
    <property type="entry name" value="TruB_C_2"/>
    <property type="match status" value="1"/>
</dbReference>
<evidence type="ECO:0000313" key="9">
    <source>
        <dbReference type="EMBL" id="MCV2401553.1"/>
    </source>
</evidence>
<dbReference type="InterPro" id="IPR002501">
    <property type="entry name" value="PsdUridine_synth_N"/>
</dbReference>
<dbReference type="InterPro" id="IPR020103">
    <property type="entry name" value="PsdUridine_synth_cat_dom_sf"/>
</dbReference>
<proteinExistence type="inferred from homology"/>
<dbReference type="Pfam" id="PF09157">
    <property type="entry name" value="TruB-C_2"/>
    <property type="match status" value="1"/>
</dbReference>
<dbReference type="CDD" id="cd02573">
    <property type="entry name" value="PseudoU_synth_EcTruB"/>
    <property type="match status" value="1"/>
</dbReference>
<evidence type="ECO:0000256" key="4">
    <source>
        <dbReference type="ARBA" id="ARBA00023235"/>
    </source>
</evidence>
<evidence type="ECO:0000256" key="3">
    <source>
        <dbReference type="ARBA" id="ARBA00022694"/>
    </source>
</evidence>
<evidence type="ECO:0000256" key="2">
    <source>
        <dbReference type="ARBA" id="ARBA00005642"/>
    </source>
</evidence>
<dbReference type="RefSeq" id="WP_263528928.1">
    <property type="nucleotide sequence ID" value="NZ_JAOVZB010000001.1"/>
</dbReference>
<dbReference type="InterPro" id="IPR014780">
    <property type="entry name" value="tRNA_psdUridine_synth_TruB"/>
</dbReference>
<evidence type="ECO:0000259" key="6">
    <source>
        <dbReference type="Pfam" id="PF01509"/>
    </source>
</evidence>
<evidence type="ECO:0000313" key="10">
    <source>
        <dbReference type="Proteomes" id="UP001209713"/>
    </source>
</evidence>
<dbReference type="InterPro" id="IPR032819">
    <property type="entry name" value="TruB_C"/>
</dbReference>
<gene>
    <name evidence="5 9" type="primary">truB</name>
    <name evidence="9" type="ORF">OFY17_01530</name>
</gene>
<sequence>MSKTKWRSLDGIVLLNKPIGLSSNQALQRVRRLYRAAKAGHTGALDPLATGMLPLCLGEATKFSQFLLDADKRYLTCIRLGQRTTTGDREGDILTEEVVPDLTEEELESVLNRFRGDIEQIPPMYSALKHEGKPLYEYARKGIVIERKRRQVTISNITLVSRTANTLTLDIQCSKGTYIRTIGEDIGEALGCGAHLHSLHRISTAGYSPEGMLTLEEFEALAEQGEEILDTKLMTMDTAVEHLDRVELSSQHTREMLFGRTVSHADLSVPTDEGVLFRMYDQATQRFLGLGVLKGSVIKPHRLVNTSELTNF</sequence>
<dbReference type="Gene3D" id="2.30.130.10">
    <property type="entry name" value="PUA domain"/>
    <property type="match status" value="1"/>
</dbReference>
<dbReference type="InterPro" id="IPR015240">
    <property type="entry name" value="tRNA_sdUridine_synth_fam1_C"/>
</dbReference>
<dbReference type="NCBIfam" id="TIGR00431">
    <property type="entry name" value="TruB"/>
    <property type="match status" value="1"/>
</dbReference>
<keyword evidence="10" id="KW-1185">Reference proteome</keyword>
<dbReference type="InterPro" id="IPR036974">
    <property type="entry name" value="PUA_sf"/>
</dbReference>
<feature type="domain" description="tRNA pseudouridylate synthase B C-terminal" evidence="8">
    <location>
        <begin position="180"/>
        <end position="240"/>
    </location>
</feature>
<comment type="catalytic activity">
    <reaction evidence="1 5">
        <text>uridine(55) in tRNA = pseudouridine(55) in tRNA</text>
        <dbReference type="Rhea" id="RHEA:42532"/>
        <dbReference type="Rhea" id="RHEA-COMP:10101"/>
        <dbReference type="Rhea" id="RHEA-COMP:10102"/>
        <dbReference type="ChEBI" id="CHEBI:65314"/>
        <dbReference type="ChEBI" id="CHEBI:65315"/>
        <dbReference type="EC" id="5.4.99.25"/>
    </reaction>
</comment>
<dbReference type="PANTHER" id="PTHR13767:SF2">
    <property type="entry name" value="PSEUDOURIDYLATE SYNTHASE TRUB1"/>
    <property type="match status" value="1"/>
</dbReference>
<evidence type="ECO:0000256" key="5">
    <source>
        <dbReference type="HAMAP-Rule" id="MF_01080"/>
    </source>
</evidence>
<dbReference type="Pfam" id="PF01509">
    <property type="entry name" value="TruB_N"/>
    <property type="match status" value="1"/>
</dbReference>
<feature type="domain" description="Pseudouridine synthase II N-terminal" evidence="6">
    <location>
        <begin position="31"/>
        <end position="179"/>
    </location>
</feature>
<organism evidence="9 10">
    <name type="scientific">Marinomonas sargassi</name>
    <dbReference type="NCBI Taxonomy" id="2984494"/>
    <lineage>
        <taxon>Bacteria</taxon>
        <taxon>Pseudomonadati</taxon>
        <taxon>Pseudomonadota</taxon>
        <taxon>Gammaproteobacteria</taxon>
        <taxon>Oceanospirillales</taxon>
        <taxon>Oceanospirillaceae</taxon>
        <taxon>Marinomonas</taxon>
    </lineage>
</organism>
<evidence type="ECO:0000259" key="7">
    <source>
        <dbReference type="Pfam" id="PF09157"/>
    </source>
</evidence>
<comment type="similarity">
    <text evidence="2 5">Belongs to the pseudouridine synthase TruB family. Type 1 subfamily.</text>
</comment>
<dbReference type="GO" id="GO:0160148">
    <property type="term" value="F:tRNA pseudouridine(55) synthase activity"/>
    <property type="evidence" value="ECO:0007669"/>
    <property type="project" value="UniProtKB-EC"/>
</dbReference>
<feature type="domain" description="tRNA pseudouridine synthase II TruB subfamily 1 C-terminal" evidence="7">
    <location>
        <begin position="246"/>
        <end position="304"/>
    </location>
</feature>
<name>A0ABT2YNT4_9GAMM</name>
<comment type="caution">
    <text evidence="9">The sequence shown here is derived from an EMBL/GenBank/DDBJ whole genome shotgun (WGS) entry which is preliminary data.</text>
</comment>
<comment type="function">
    <text evidence="5">Responsible for synthesis of pseudouridine from uracil-55 in the psi GC loop of transfer RNAs.</text>
</comment>
<dbReference type="PANTHER" id="PTHR13767">
    <property type="entry name" value="TRNA-PSEUDOURIDINE SYNTHASE"/>
    <property type="match status" value="1"/>
</dbReference>
<feature type="active site" description="Nucleophile" evidence="5">
    <location>
        <position position="46"/>
    </location>
</feature>
<dbReference type="Gene3D" id="3.30.2350.10">
    <property type="entry name" value="Pseudouridine synthase"/>
    <property type="match status" value="1"/>
</dbReference>
<accession>A0ABT2YNT4</accession>
<dbReference type="HAMAP" id="MF_01080">
    <property type="entry name" value="TruB_bact"/>
    <property type="match status" value="1"/>
</dbReference>
<evidence type="ECO:0000256" key="1">
    <source>
        <dbReference type="ARBA" id="ARBA00000385"/>
    </source>
</evidence>
<dbReference type="EC" id="5.4.99.25" evidence="5"/>
<dbReference type="EMBL" id="JAOVZB010000001">
    <property type="protein sequence ID" value="MCV2401553.1"/>
    <property type="molecule type" value="Genomic_DNA"/>
</dbReference>